<accession>A0A392WDE3</accession>
<comment type="caution">
    <text evidence="2">The sequence shown here is derived from an EMBL/GenBank/DDBJ whole genome shotgun (WGS) entry which is preliminary data.</text>
</comment>
<name>A0A392WDE3_9FABA</name>
<dbReference type="AlphaFoldDB" id="A0A392WDE3"/>
<evidence type="ECO:0000313" key="2">
    <source>
        <dbReference type="EMBL" id="MCI96700.1"/>
    </source>
</evidence>
<dbReference type="EMBL" id="LXQA011421823">
    <property type="protein sequence ID" value="MCI96700.1"/>
    <property type="molecule type" value="Genomic_DNA"/>
</dbReference>
<protein>
    <submittedName>
        <fullName evidence="2">Uncharacterized protein</fullName>
    </submittedName>
</protein>
<sequence length="32" mass="3252">SELSSSDSEHCSSGSGIASKVEVSLMMGSESF</sequence>
<feature type="compositionally biased region" description="Low complexity" evidence="1">
    <location>
        <begin position="1"/>
        <end position="15"/>
    </location>
</feature>
<organism evidence="2 3">
    <name type="scientific">Trifolium medium</name>
    <dbReference type="NCBI Taxonomy" id="97028"/>
    <lineage>
        <taxon>Eukaryota</taxon>
        <taxon>Viridiplantae</taxon>
        <taxon>Streptophyta</taxon>
        <taxon>Embryophyta</taxon>
        <taxon>Tracheophyta</taxon>
        <taxon>Spermatophyta</taxon>
        <taxon>Magnoliopsida</taxon>
        <taxon>eudicotyledons</taxon>
        <taxon>Gunneridae</taxon>
        <taxon>Pentapetalae</taxon>
        <taxon>rosids</taxon>
        <taxon>fabids</taxon>
        <taxon>Fabales</taxon>
        <taxon>Fabaceae</taxon>
        <taxon>Papilionoideae</taxon>
        <taxon>50 kb inversion clade</taxon>
        <taxon>NPAAA clade</taxon>
        <taxon>Hologalegina</taxon>
        <taxon>IRL clade</taxon>
        <taxon>Trifolieae</taxon>
        <taxon>Trifolium</taxon>
    </lineage>
</organism>
<feature type="non-terminal residue" evidence="2">
    <location>
        <position position="1"/>
    </location>
</feature>
<evidence type="ECO:0000313" key="3">
    <source>
        <dbReference type="Proteomes" id="UP000265520"/>
    </source>
</evidence>
<keyword evidence="3" id="KW-1185">Reference proteome</keyword>
<evidence type="ECO:0000256" key="1">
    <source>
        <dbReference type="SAM" id="MobiDB-lite"/>
    </source>
</evidence>
<proteinExistence type="predicted"/>
<reference evidence="2 3" key="1">
    <citation type="journal article" date="2018" name="Front. Plant Sci.">
        <title>Red Clover (Trifolium pratense) and Zigzag Clover (T. medium) - A Picture of Genomic Similarities and Differences.</title>
        <authorList>
            <person name="Dluhosova J."/>
            <person name="Istvanek J."/>
            <person name="Nedelnik J."/>
            <person name="Repkova J."/>
        </authorList>
    </citation>
    <scope>NUCLEOTIDE SEQUENCE [LARGE SCALE GENOMIC DNA]</scope>
    <source>
        <strain evidence="3">cv. 10/8</strain>
        <tissue evidence="2">Leaf</tissue>
    </source>
</reference>
<feature type="region of interest" description="Disordered" evidence="1">
    <location>
        <begin position="1"/>
        <end position="20"/>
    </location>
</feature>
<dbReference type="Proteomes" id="UP000265520">
    <property type="component" value="Unassembled WGS sequence"/>
</dbReference>